<feature type="transmembrane region" description="Helical" evidence="2">
    <location>
        <begin position="28"/>
        <end position="50"/>
    </location>
</feature>
<feature type="region of interest" description="Disordered" evidence="1">
    <location>
        <begin position="1"/>
        <end position="22"/>
    </location>
</feature>
<feature type="transmembrane region" description="Helical" evidence="2">
    <location>
        <begin position="70"/>
        <end position="91"/>
    </location>
</feature>
<feature type="region of interest" description="Disordered" evidence="1">
    <location>
        <begin position="209"/>
        <end position="229"/>
    </location>
</feature>
<name>A0A0J6Y2R7_COCIT</name>
<dbReference type="EMBL" id="DS028093">
    <property type="protein sequence ID" value="KMP00918.1"/>
    <property type="molecule type" value="Genomic_DNA"/>
</dbReference>
<evidence type="ECO:0000256" key="1">
    <source>
        <dbReference type="SAM" id="MobiDB-lite"/>
    </source>
</evidence>
<proteinExistence type="predicted"/>
<evidence type="ECO:0000256" key="2">
    <source>
        <dbReference type="SAM" id="Phobius"/>
    </source>
</evidence>
<dbReference type="Proteomes" id="UP000054565">
    <property type="component" value="Unassembled WGS sequence"/>
</dbReference>
<gene>
    <name evidence="3" type="ORF">CIRG_01058</name>
</gene>
<keyword evidence="2" id="KW-1133">Transmembrane helix</keyword>
<feature type="transmembrane region" description="Helical" evidence="2">
    <location>
        <begin position="164"/>
        <end position="189"/>
    </location>
</feature>
<protein>
    <recommendedName>
        <fullName evidence="5">MARVEL domain-containing protein</fullName>
    </recommendedName>
</protein>
<dbReference type="AlphaFoldDB" id="A0A0J6Y2R7"/>
<keyword evidence="2" id="KW-0472">Membrane</keyword>
<feature type="compositionally biased region" description="Basic and acidic residues" evidence="1">
    <location>
        <begin position="11"/>
        <end position="22"/>
    </location>
</feature>
<evidence type="ECO:0000313" key="3">
    <source>
        <dbReference type="EMBL" id="KMP00918.1"/>
    </source>
</evidence>
<keyword evidence="2" id="KW-0812">Transmembrane</keyword>
<evidence type="ECO:0000313" key="4">
    <source>
        <dbReference type="Proteomes" id="UP000054565"/>
    </source>
</evidence>
<reference evidence="4" key="1">
    <citation type="journal article" date="2010" name="Genome Res.">
        <title>Population genomic sequencing of Coccidioides fungi reveals recent hybridization and transposon control.</title>
        <authorList>
            <person name="Neafsey D.E."/>
            <person name="Barker B.M."/>
            <person name="Sharpton T.J."/>
            <person name="Stajich J.E."/>
            <person name="Park D.J."/>
            <person name="Whiston E."/>
            <person name="Hung C.-Y."/>
            <person name="McMahan C."/>
            <person name="White J."/>
            <person name="Sykes S."/>
            <person name="Heiman D."/>
            <person name="Young S."/>
            <person name="Zeng Q."/>
            <person name="Abouelleil A."/>
            <person name="Aftuck L."/>
            <person name="Bessette D."/>
            <person name="Brown A."/>
            <person name="FitzGerald M."/>
            <person name="Lui A."/>
            <person name="Macdonald J.P."/>
            <person name="Priest M."/>
            <person name="Orbach M.J."/>
            <person name="Galgiani J.N."/>
            <person name="Kirkland T.N."/>
            <person name="Cole G.T."/>
            <person name="Birren B.W."/>
            <person name="Henn M.R."/>
            <person name="Taylor J.W."/>
            <person name="Rounsley S.D."/>
        </authorList>
    </citation>
    <scope>NUCLEOTIDE SEQUENCE [LARGE SCALE GENOMIC DNA]</scope>
    <source>
        <strain evidence="4">RMSCC 2394</strain>
    </source>
</reference>
<accession>A0A0J6Y2R7</accession>
<organism evidence="3 4">
    <name type="scientific">Coccidioides immitis RMSCC 2394</name>
    <dbReference type="NCBI Taxonomy" id="404692"/>
    <lineage>
        <taxon>Eukaryota</taxon>
        <taxon>Fungi</taxon>
        <taxon>Dikarya</taxon>
        <taxon>Ascomycota</taxon>
        <taxon>Pezizomycotina</taxon>
        <taxon>Eurotiomycetes</taxon>
        <taxon>Eurotiomycetidae</taxon>
        <taxon>Onygenales</taxon>
        <taxon>Onygenaceae</taxon>
        <taxon>Coccidioides</taxon>
    </lineage>
</organism>
<sequence>MMNWPLLSKAQDSRSSQDSRDPRWETDLYGRFAAGIFSVISISLFAAAVPRWDSGLVEATGSTLGKWQDIMPIVMLGFSFLFNVTNIVYTTYLFESLHRIARLVGDALICASFVPAIFFAIWHANFRVWRPAVTDGLAVIICTEENKFARECFPNLYEIGSLELGAVVFSGVVWLVHLMLFLYTIYAIYAPEPKQKCRPRFHDHYYGHNRHHKQRHGGHRRHRHRRRRQEKKERIFVRLDDCEYGVKGDFYTPYHQIVEEVRYPGSAMG</sequence>
<evidence type="ECO:0008006" key="5">
    <source>
        <dbReference type="Google" id="ProtNLM"/>
    </source>
</evidence>
<feature type="transmembrane region" description="Helical" evidence="2">
    <location>
        <begin position="103"/>
        <end position="122"/>
    </location>
</feature>